<protein>
    <recommendedName>
        <fullName evidence="14">Beta-1,3-galactosyl-O-glycosyl-glycoprotein beta-1,6-N-acetylglucosaminyltransferase</fullName>
    </recommendedName>
</protein>
<feature type="transmembrane region" description="Helical" evidence="11">
    <location>
        <begin position="12"/>
        <end position="34"/>
    </location>
</feature>
<evidence type="ECO:0000313" key="13">
    <source>
        <dbReference type="Proteomes" id="UP000678393"/>
    </source>
</evidence>
<proteinExistence type="inferred from homology"/>
<comment type="pathway">
    <text evidence="2">Protein modification; protein glycosylation.</text>
</comment>
<evidence type="ECO:0000256" key="8">
    <source>
        <dbReference type="ARBA" id="ARBA00023136"/>
    </source>
</evidence>
<dbReference type="GO" id="GO:0008375">
    <property type="term" value="F:acetylglucosaminyltransferase activity"/>
    <property type="evidence" value="ECO:0007669"/>
    <property type="project" value="TreeGrafter"/>
</dbReference>
<keyword evidence="13" id="KW-1185">Reference proteome</keyword>
<evidence type="ECO:0000256" key="6">
    <source>
        <dbReference type="ARBA" id="ARBA00022968"/>
    </source>
</evidence>
<keyword evidence="8 11" id="KW-0472">Membrane</keyword>
<keyword evidence="6" id="KW-0735">Signal-anchor</keyword>
<reference evidence="12" key="1">
    <citation type="submission" date="2021-04" db="EMBL/GenBank/DDBJ databases">
        <authorList>
            <consortium name="Molecular Ecology Group"/>
        </authorList>
    </citation>
    <scope>NUCLEOTIDE SEQUENCE</scope>
</reference>
<keyword evidence="3" id="KW-0328">Glycosyltransferase</keyword>
<accession>A0A8S3Z0D0</accession>
<evidence type="ECO:0000256" key="9">
    <source>
        <dbReference type="ARBA" id="ARBA00023180"/>
    </source>
</evidence>
<evidence type="ECO:0000256" key="1">
    <source>
        <dbReference type="ARBA" id="ARBA00004606"/>
    </source>
</evidence>
<dbReference type="AlphaFoldDB" id="A0A8S3Z0D0"/>
<name>A0A8S3Z0D0_9EUPU</name>
<evidence type="ECO:0000256" key="11">
    <source>
        <dbReference type="SAM" id="Phobius"/>
    </source>
</evidence>
<keyword evidence="5 11" id="KW-0812">Transmembrane</keyword>
<evidence type="ECO:0000256" key="7">
    <source>
        <dbReference type="ARBA" id="ARBA00022989"/>
    </source>
</evidence>
<dbReference type="OrthoDB" id="2019572at2759"/>
<evidence type="ECO:0000256" key="2">
    <source>
        <dbReference type="ARBA" id="ARBA00004922"/>
    </source>
</evidence>
<keyword evidence="4" id="KW-0808">Transferase</keyword>
<dbReference type="GO" id="GO:0016020">
    <property type="term" value="C:membrane"/>
    <property type="evidence" value="ECO:0007669"/>
    <property type="project" value="UniProtKB-SubCell"/>
</dbReference>
<dbReference type="InterPro" id="IPR003406">
    <property type="entry name" value="Glyco_trans_14"/>
</dbReference>
<comment type="similarity">
    <text evidence="10">Belongs to the glycosyltransferase 14 family.</text>
</comment>
<dbReference type="PANTHER" id="PTHR19297:SF185">
    <property type="entry name" value="BETA-1,3-GALACTOSYL-O-GLYCOSYL-GLYCOPROTEIN BETA-1,6-N-ACETYLGLUCOSAMINYLTRANSFERASE 3"/>
    <property type="match status" value="1"/>
</dbReference>
<comment type="subcellular location">
    <subcellularLocation>
        <location evidence="1">Membrane</location>
        <topology evidence="1">Single-pass type II membrane protein</topology>
    </subcellularLocation>
</comment>
<sequence length="439" mass="49681">MSRVARPASSLFCYLRVSLVLILVTCLIIIMVPLKHWTNTACLPSQNTSSGASFKGAVTNITIAELLHNISRQVKVAGVDCAAIFKGSKDEIIAANNLIGNISAPLSDSFYLNLTQDCGNFHKQRGYIMSSLRNEEKQFPIAYSMIVYKDSEMVERLLRAIYRPHNLYCIHVDLKASTDFFDAISAIVKCFNNVFLASRRIQVKWATYTVLEPELVCMEDLWKYRKWKYFINLTGQEFPLKTNHELVKILIGFHGAVDVIASVKGVFRNRFLRSKEPPHGLRIVKGAVHIVVNREFVDFVLNNKISKDLLAWVKTTVVPDETFFGMLNANPQLGIKGTYKGLPEYNATRGSFARFKNWGGTPCAGRRVREICILTTGDLPLLGRSPMMFANKFFLEEDRVVIGCLEEKIFNDTRDEYTGAKVFDITPYKNADFITNQVD</sequence>
<organism evidence="12 13">
    <name type="scientific">Candidula unifasciata</name>
    <dbReference type="NCBI Taxonomy" id="100452"/>
    <lineage>
        <taxon>Eukaryota</taxon>
        <taxon>Metazoa</taxon>
        <taxon>Spiralia</taxon>
        <taxon>Lophotrochozoa</taxon>
        <taxon>Mollusca</taxon>
        <taxon>Gastropoda</taxon>
        <taxon>Heterobranchia</taxon>
        <taxon>Euthyneura</taxon>
        <taxon>Panpulmonata</taxon>
        <taxon>Eupulmonata</taxon>
        <taxon>Stylommatophora</taxon>
        <taxon>Helicina</taxon>
        <taxon>Helicoidea</taxon>
        <taxon>Geomitridae</taxon>
        <taxon>Candidula</taxon>
    </lineage>
</organism>
<keyword evidence="9" id="KW-0325">Glycoprotein</keyword>
<dbReference type="EMBL" id="CAJHNH020001288">
    <property type="protein sequence ID" value="CAG5122439.1"/>
    <property type="molecule type" value="Genomic_DNA"/>
</dbReference>
<dbReference type="PANTHER" id="PTHR19297">
    <property type="entry name" value="GLYCOSYLTRANSFERASE 14 FAMILY MEMBER"/>
    <property type="match status" value="1"/>
</dbReference>
<evidence type="ECO:0000256" key="5">
    <source>
        <dbReference type="ARBA" id="ARBA00022692"/>
    </source>
</evidence>
<gene>
    <name evidence="12" type="ORF">CUNI_LOCUS7997</name>
</gene>
<evidence type="ECO:0000256" key="3">
    <source>
        <dbReference type="ARBA" id="ARBA00022676"/>
    </source>
</evidence>
<dbReference type="Proteomes" id="UP000678393">
    <property type="component" value="Unassembled WGS sequence"/>
</dbReference>
<keyword evidence="7 11" id="KW-1133">Transmembrane helix</keyword>
<comment type="caution">
    <text evidence="12">The sequence shown here is derived from an EMBL/GenBank/DDBJ whole genome shotgun (WGS) entry which is preliminary data.</text>
</comment>
<evidence type="ECO:0000256" key="10">
    <source>
        <dbReference type="ARBA" id="ARBA00038150"/>
    </source>
</evidence>
<evidence type="ECO:0000256" key="4">
    <source>
        <dbReference type="ARBA" id="ARBA00022679"/>
    </source>
</evidence>
<dbReference type="Pfam" id="PF02485">
    <property type="entry name" value="Branch"/>
    <property type="match status" value="1"/>
</dbReference>
<evidence type="ECO:0000313" key="12">
    <source>
        <dbReference type="EMBL" id="CAG5122439.1"/>
    </source>
</evidence>
<evidence type="ECO:0008006" key="14">
    <source>
        <dbReference type="Google" id="ProtNLM"/>
    </source>
</evidence>